<dbReference type="RefSeq" id="WP_235435307.1">
    <property type="nucleotide sequence ID" value="NZ_HG764815.1"/>
</dbReference>
<dbReference type="PANTHER" id="PTHR11533">
    <property type="entry name" value="PROTEASE M1 ZINC METALLOPROTEASE"/>
    <property type="match status" value="1"/>
</dbReference>
<evidence type="ECO:0000256" key="2">
    <source>
        <dbReference type="ARBA" id="ARBA00001947"/>
    </source>
</evidence>
<dbReference type="GO" id="GO:0070006">
    <property type="term" value="F:metalloaminopeptidase activity"/>
    <property type="evidence" value="ECO:0007669"/>
    <property type="project" value="TreeGrafter"/>
</dbReference>
<evidence type="ECO:0000256" key="10">
    <source>
        <dbReference type="ARBA" id="ARBA00022833"/>
    </source>
</evidence>
<keyword evidence="11" id="KW-0482">Metalloprotease</keyword>
<comment type="similarity">
    <text evidence="3">Belongs to the peptidase M1 family.</text>
</comment>
<dbReference type="Proteomes" id="UP000035763">
    <property type="component" value="Unassembled WGS sequence"/>
</dbReference>
<dbReference type="GO" id="GO:0008270">
    <property type="term" value="F:zinc ion binding"/>
    <property type="evidence" value="ECO:0007669"/>
    <property type="project" value="InterPro"/>
</dbReference>
<dbReference type="Pfam" id="PF17900">
    <property type="entry name" value="Peptidase_M1_N"/>
    <property type="match status" value="1"/>
</dbReference>
<feature type="domain" description="Aminopeptidase N-like N-terminal" evidence="15">
    <location>
        <begin position="22"/>
        <end position="190"/>
    </location>
</feature>
<keyword evidence="10" id="KW-0862">Zinc</keyword>
<keyword evidence="6 16" id="KW-0031">Aminopeptidase</keyword>
<evidence type="ECO:0000313" key="16">
    <source>
        <dbReference type="EMBL" id="CCH71592.1"/>
    </source>
</evidence>
<dbReference type="Gene3D" id="2.60.40.1730">
    <property type="entry name" value="tricorn interacting facor f3 domain"/>
    <property type="match status" value="1"/>
</dbReference>
<reference evidence="16 17" key="1">
    <citation type="journal article" date="2013" name="ISME J.">
        <title>A metabolic model for members of the genus Tetrasphaera involved in enhanced biological phosphorus removal.</title>
        <authorList>
            <person name="Kristiansen R."/>
            <person name="Nguyen H.T.T."/>
            <person name="Saunders A.M."/>
            <person name="Nielsen J.L."/>
            <person name="Wimmer R."/>
            <person name="Le V.Q."/>
            <person name="McIlroy S.J."/>
            <person name="Petrovski S."/>
            <person name="Seviour R.J."/>
            <person name="Calteau A."/>
            <person name="Nielsen K.L."/>
            <person name="Nielsen P.H."/>
        </authorList>
    </citation>
    <scope>NUCLEOTIDE SEQUENCE [LARGE SCALE GENOMIC DNA]</scope>
    <source>
        <strain evidence="16 17">Ben110</strain>
    </source>
</reference>
<proteinExistence type="inferred from homology"/>
<dbReference type="GO" id="GO:0016020">
    <property type="term" value="C:membrane"/>
    <property type="evidence" value="ECO:0007669"/>
    <property type="project" value="TreeGrafter"/>
</dbReference>
<keyword evidence="8" id="KW-0479">Metal-binding</keyword>
<keyword evidence="9" id="KW-0378">Hydrolase</keyword>
<dbReference type="GO" id="GO:0016285">
    <property type="term" value="F:alanyl aminopeptidase activity"/>
    <property type="evidence" value="ECO:0007669"/>
    <property type="project" value="UniProtKB-EC"/>
</dbReference>
<evidence type="ECO:0000256" key="8">
    <source>
        <dbReference type="ARBA" id="ARBA00022723"/>
    </source>
</evidence>
<dbReference type="Gene3D" id="1.10.390.10">
    <property type="entry name" value="Neutral Protease Domain 2"/>
    <property type="match status" value="1"/>
</dbReference>
<dbReference type="GO" id="GO:0006508">
    <property type="term" value="P:proteolysis"/>
    <property type="evidence" value="ECO:0007669"/>
    <property type="project" value="UniProtKB-KW"/>
</dbReference>
<sequence length="437" mass="47951">MPRTGTDPYVPGHGDRRWSATAYTLELDYKVATNHLSGWAHVDVQLAEAGRDIELDLYGLRVSSVLIDGQKAKNYSHNGSRLKVTLRPDGGDRIRLSVAYAGKPRPMPGPDGRAGWEELTDGVLVGSQPHGAPSWFPCNDRADDKAPYRIAMSVESGYHLVGNGALVDKRTRSGRTTWTYEQREPMAPYLACVQIGRYAVTHLTAQPVPVDVVAPAGARIGAGSAFEHQGAMVTAMSAWFGPYPFGAYRAVVAADTFEIPLEAQGLASFGINHVTPAWENERLVAHELAHSWFGNSLTARSWADIWLHEGFACYSEWLWAEHRGMRSVEDQAREQWKRLSRLPQDLVIGAPGADRMFDDRVYKRGALTVHALRLALGDESFFAAVRAWTAAHAYGVVTTPDLIAHFGSVDAPADRAVPQVDSIIQTWVYAAPLPELG</sequence>
<dbReference type="InterPro" id="IPR014782">
    <property type="entry name" value="Peptidase_M1_dom"/>
</dbReference>
<evidence type="ECO:0000256" key="7">
    <source>
        <dbReference type="ARBA" id="ARBA00022670"/>
    </source>
</evidence>
<evidence type="ECO:0000256" key="5">
    <source>
        <dbReference type="ARBA" id="ARBA00015611"/>
    </source>
</evidence>
<dbReference type="STRING" id="1193182.BN11_10035"/>
<keyword evidence="17" id="KW-1185">Reference proteome</keyword>
<gene>
    <name evidence="16" type="ORF">BN11_10035</name>
</gene>
<comment type="caution">
    <text evidence="16">The sequence shown here is derived from an EMBL/GenBank/DDBJ whole genome shotgun (WGS) entry which is preliminary data.</text>
</comment>
<dbReference type="GO" id="GO:0043171">
    <property type="term" value="P:peptide catabolic process"/>
    <property type="evidence" value="ECO:0007669"/>
    <property type="project" value="TreeGrafter"/>
</dbReference>
<dbReference type="InterPro" id="IPR027268">
    <property type="entry name" value="Peptidase_M4/M1_CTD_sf"/>
</dbReference>
<feature type="domain" description="Peptidase M1 membrane alanine aminopeptidase" evidence="14">
    <location>
        <begin position="242"/>
        <end position="427"/>
    </location>
</feature>
<dbReference type="CDD" id="cd09603">
    <property type="entry name" value="M1_APN_like"/>
    <property type="match status" value="1"/>
</dbReference>
<dbReference type="EMBL" id="CAJA01000001">
    <property type="protein sequence ID" value="CCH71592.1"/>
    <property type="molecule type" value="Genomic_DNA"/>
</dbReference>
<dbReference type="InterPro" id="IPR050344">
    <property type="entry name" value="Peptidase_M1_aminopeptidases"/>
</dbReference>
<keyword evidence="7" id="KW-0645">Protease</keyword>
<dbReference type="MEROPS" id="M01.033"/>
<name>W6JSM6_9MICO</name>
<dbReference type="SUPFAM" id="SSF63737">
    <property type="entry name" value="Leukotriene A4 hydrolase N-terminal domain"/>
    <property type="match status" value="1"/>
</dbReference>
<evidence type="ECO:0000256" key="3">
    <source>
        <dbReference type="ARBA" id="ARBA00010136"/>
    </source>
</evidence>
<dbReference type="GO" id="GO:0005615">
    <property type="term" value="C:extracellular space"/>
    <property type="evidence" value="ECO:0007669"/>
    <property type="project" value="TreeGrafter"/>
</dbReference>
<protein>
    <recommendedName>
        <fullName evidence="5">Aminopeptidase N</fullName>
        <ecNumber evidence="4">3.4.11.2</ecNumber>
    </recommendedName>
    <alternativeName>
        <fullName evidence="12">Alanine aminopeptidase</fullName>
    </alternativeName>
    <alternativeName>
        <fullName evidence="13">Lysyl aminopeptidase</fullName>
    </alternativeName>
</protein>
<dbReference type="GO" id="GO:0042277">
    <property type="term" value="F:peptide binding"/>
    <property type="evidence" value="ECO:0007669"/>
    <property type="project" value="TreeGrafter"/>
</dbReference>
<dbReference type="PANTHER" id="PTHR11533:SF174">
    <property type="entry name" value="PUROMYCIN-SENSITIVE AMINOPEPTIDASE-RELATED"/>
    <property type="match status" value="1"/>
</dbReference>
<evidence type="ECO:0000256" key="6">
    <source>
        <dbReference type="ARBA" id="ARBA00022438"/>
    </source>
</evidence>
<dbReference type="Pfam" id="PF01433">
    <property type="entry name" value="Peptidase_M1"/>
    <property type="match status" value="1"/>
</dbReference>
<comment type="catalytic activity">
    <reaction evidence="1">
        <text>Release of an N-terminal amino acid, Xaa-|-Yaa- from a peptide, amide or arylamide. Xaa is preferably Ala, but may be most amino acids including Pro (slow action). When a terminal hydrophobic residue is followed by a prolyl residue, the two may be released as an intact Xaa-Pro dipeptide.</text>
        <dbReference type="EC" id="3.4.11.2"/>
    </reaction>
</comment>
<dbReference type="InterPro" id="IPR045357">
    <property type="entry name" value="Aminopeptidase_N-like_N"/>
</dbReference>
<dbReference type="GO" id="GO:0005737">
    <property type="term" value="C:cytoplasm"/>
    <property type="evidence" value="ECO:0007669"/>
    <property type="project" value="TreeGrafter"/>
</dbReference>
<evidence type="ECO:0000259" key="15">
    <source>
        <dbReference type="Pfam" id="PF17900"/>
    </source>
</evidence>
<evidence type="ECO:0000256" key="11">
    <source>
        <dbReference type="ARBA" id="ARBA00023049"/>
    </source>
</evidence>
<dbReference type="EC" id="3.4.11.2" evidence="4"/>
<evidence type="ECO:0000256" key="12">
    <source>
        <dbReference type="ARBA" id="ARBA00029811"/>
    </source>
</evidence>
<evidence type="ECO:0000256" key="4">
    <source>
        <dbReference type="ARBA" id="ARBA00012564"/>
    </source>
</evidence>
<dbReference type="InterPro" id="IPR042097">
    <property type="entry name" value="Aminopeptidase_N-like_N_sf"/>
</dbReference>
<evidence type="ECO:0000259" key="14">
    <source>
        <dbReference type="Pfam" id="PF01433"/>
    </source>
</evidence>
<organism evidence="16 17">
    <name type="scientific">Nostocoides australiense Ben110</name>
    <dbReference type="NCBI Taxonomy" id="1193182"/>
    <lineage>
        <taxon>Bacteria</taxon>
        <taxon>Bacillati</taxon>
        <taxon>Actinomycetota</taxon>
        <taxon>Actinomycetes</taxon>
        <taxon>Micrococcales</taxon>
        <taxon>Intrasporangiaceae</taxon>
        <taxon>Nostocoides</taxon>
    </lineage>
</organism>
<comment type="cofactor">
    <cofactor evidence="2">
        <name>Zn(2+)</name>
        <dbReference type="ChEBI" id="CHEBI:29105"/>
    </cofactor>
</comment>
<dbReference type="PRINTS" id="PR00756">
    <property type="entry name" value="ALADIPTASE"/>
</dbReference>
<evidence type="ECO:0000256" key="1">
    <source>
        <dbReference type="ARBA" id="ARBA00000098"/>
    </source>
</evidence>
<dbReference type="SUPFAM" id="SSF55486">
    <property type="entry name" value="Metalloproteases ('zincins'), catalytic domain"/>
    <property type="match status" value="1"/>
</dbReference>
<dbReference type="AlphaFoldDB" id="W6JSM6"/>
<evidence type="ECO:0000313" key="17">
    <source>
        <dbReference type="Proteomes" id="UP000035763"/>
    </source>
</evidence>
<evidence type="ECO:0000256" key="13">
    <source>
        <dbReference type="ARBA" id="ARBA00031533"/>
    </source>
</evidence>
<accession>W6JSM6</accession>
<dbReference type="InterPro" id="IPR001930">
    <property type="entry name" value="Peptidase_M1"/>
</dbReference>
<evidence type="ECO:0000256" key="9">
    <source>
        <dbReference type="ARBA" id="ARBA00022801"/>
    </source>
</evidence>